<dbReference type="EMBL" id="DUJU01000088">
    <property type="protein sequence ID" value="HIH93922.1"/>
    <property type="molecule type" value="Genomic_DNA"/>
</dbReference>
<feature type="region of interest" description="Disordered" evidence="1">
    <location>
        <begin position="1"/>
        <end position="23"/>
    </location>
</feature>
<reference evidence="2" key="1">
    <citation type="journal article" date="2020" name="bioRxiv">
        <title>A rank-normalized archaeal taxonomy based on genome phylogeny resolves widespread incomplete and uneven classifications.</title>
        <authorList>
            <person name="Rinke C."/>
            <person name="Chuvochina M."/>
            <person name="Mussig A.J."/>
            <person name="Chaumeil P.-A."/>
            <person name="Waite D.W."/>
            <person name="Whitman W.B."/>
            <person name="Parks D.H."/>
            <person name="Hugenholtz P."/>
        </authorList>
    </citation>
    <scope>NUCLEOTIDE SEQUENCE</scope>
    <source>
        <strain evidence="2">UBA8876</strain>
    </source>
</reference>
<evidence type="ECO:0000313" key="2">
    <source>
        <dbReference type="EMBL" id="HIH93922.1"/>
    </source>
</evidence>
<dbReference type="GeneID" id="24782791"/>
<gene>
    <name evidence="2" type="ORF">HA338_07725</name>
</gene>
<sequence length="64" mass="7300">MSEVKNGGKEWGVKNGNENGKLVRRGSVEKENWWKENLEKGGFVEREIGRKGKPVQKSQHPLPQ</sequence>
<name>A0A832SJ24_9EURY</name>
<dbReference type="AlphaFoldDB" id="A0A832SJ24"/>
<protein>
    <submittedName>
        <fullName evidence="2">Uncharacterized protein</fullName>
    </submittedName>
</protein>
<feature type="region of interest" description="Disordered" evidence="1">
    <location>
        <begin position="43"/>
        <end position="64"/>
    </location>
</feature>
<organism evidence="2 3">
    <name type="scientific">Methanosarcina acetivorans</name>
    <dbReference type="NCBI Taxonomy" id="2214"/>
    <lineage>
        <taxon>Archaea</taxon>
        <taxon>Methanobacteriati</taxon>
        <taxon>Methanobacteriota</taxon>
        <taxon>Stenosarchaea group</taxon>
        <taxon>Methanomicrobia</taxon>
        <taxon>Methanosarcinales</taxon>
        <taxon>Methanosarcinaceae</taxon>
        <taxon>Methanosarcina</taxon>
    </lineage>
</organism>
<proteinExistence type="predicted"/>
<feature type="compositionally biased region" description="Basic and acidic residues" evidence="1">
    <location>
        <begin position="1"/>
        <end position="12"/>
    </location>
</feature>
<evidence type="ECO:0000256" key="1">
    <source>
        <dbReference type="SAM" id="MobiDB-lite"/>
    </source>
</evidence>
<dbReference type="RefSeq" id="WP_048065219.1">
    <property type="nucleotide sequence ID" value="NZ_DUJU01000088.1"/>
</dbReference>
<comment type="caution">
    <text evidence="2">The sequence shown here is derived from an EMBL/GenBank/DDBJ whole genome shotgun (WGS) entry which is preliminary data.</text>
</comment>
<evidence type="ECO:0000313" key="3">
    <source>
        <dbReference type="Proteomes" id="UP000600774"/>
    </source>
</evidence>
<dbReference type="Proteomes" id="UP000600774">
    <property type="component" value="Unassembled WGS sequence"/>
</dbReference>
<accession>A0A832SJ24</accession>